<dbReference type="GO" id="GO:0055080">
    <property type="term" value="P:monoatomic cation homeostasis"/>
    <property type="evidence" value="ECO:0007669"/>
    <property type="project" value="TreeGrafter"/>
</dbReference>
<name>A0A7D9E059_PARCT</name>
<dbReference type="Pfam" id="PF20262">
    <property type="entry name" value="UNC80_C"/>
    <property type="match status" value="1"/>
</dbReference>
<feature type="domain" description="Protein UNC80 C-terminal" evidence="3">
    <location>
        <begin position="293"/>
        <end position="621"/>
    </location>
</feature>
<dbReference type="GO" id="GO:0030424">
    <property type="term" value="C:axon"/>
    <property type="evidence" value="ECO:0007669"/>
    <property type="project" value="TreeGrafter"/>
</dbReference>
<dbReference type="GO" id="GO:0008081">
    <property type="term" value="F:phosphoric diester hydrolase activity"/>
    <property type="evidence" value="ECO:0007669"/>
    <property type="project" value="InterPro"/>
</dbReference>
<comment type="caution">
    <text evidence="4">The sequence shown here is derived from an EMBL/GenBank/DDBJ whole genome shotgun (WGS) entry which is preliminary data.</text>
</comment>
<keyword evidence="5" id="KW-1185">Reference proteome</keyword>
<dbReference type="InterPro" id="IPR046460">
    <property type="entry name" value="UNC80_C"/>
</dbReference>
<dbReference type="AlphaFoldDB" id="A0A7D9E059"/>
<dbReference type="Proteomes" id="UP001152795">
    <property type="component" value="Unassembled WGS sequence"/>
</dbReference>
<feature type="compositionally biased region" description="Low complexity" evidence="1">
    <location>
        <begin position="800"/>
        <end position="813"/>
    </location>
</feature>
<feature type="region of interest" description="Disordered" evidence="1">
    <location>
        <begin position="965"/>
        <end position="1038"/>
    </location>
</feature>
<evidence type="ECO:0000256" key="2">
    <source>
        <dbReference type="SAM" id="SignalP"/>
    </source>
</evidence>
<feature type="compositionally biased region" description="Polar residues" evidence="1">
    <location>
        <begin position="828"/>
        <end position="849"/>
    </location>
</feature>
<feature type="compositionally biased region" description="Polar residues" evidence="1">
    <location>
        <begin position="969"/>
        <end position="985"/>
    </location>
</feature>
<evidence type="ECO:0000313" key="5">
    <source>
        <dbReference type="Proteomes" id="UP001152795"/>
    </source>
</evidence>
<dbReference type="GO" id="GO:0005261">
    <property type="term" value="F:monoatomic cation channel activity"/>
    <property type="evidence" value="ECO:0007669"/>
    <property type="project" value="TreeGrafter"/>
</dbReference>
<dbReference type="InterPro" id="IPR017946">
    <property type="entry name" value="PLC-like_Pdiesterase_TIM-brl"/>
</dbReference>
<accession>A0A7D9E059</accession>
<feature type="chain" id="PRO_5043490165" evidence="2">
    <location>
        <begin position="26"/>
        <end position="1038"/>
    </location>
</feature>
<dbReference type="EMBL" id="CACRXK020003367">
    <property type="protein sequence ID" value="CAB3998478.1"/>
    <property type="molecule type" value="Genomic_DNA"/>
</dbReference>
<dbReference type="PANTHER" id="PTHR31781">
    <property type="entry name" value="UNC80"/>
    <property type="match status" value="1"/>
</dbReference>
<evidence type="ECO:0000256" key="1">
    <source>
        <dbReference type="SAM" id="MobiDB-lite"/>
    </source>
</evidence>
<feature type="signal peptide" evidence="2">
    <location>
        <begin position="1"/>
        <end position="25"/>
    </location>
</feature>
<protein>
    <submittedName>
        <fullName evidence="4">Unc-80 homolog</fullName>
    </submittedName>
</protein>
<dbReference type="GO" id="GO:0006629">
    <property type="term" value="P:lipid metabolic process"/>
    <property type="evidence" value="ECO:0007669"/>
    <property type="project" value="InterPro"/>
</dbReference>
<dbReference type="GO" id="GO:0034703">
    <property type="term" value="C:cation channel complex"/>
    <property type="evidence" value="ECO:0007669"/>
    <property type="project" value="TreeGrafter"/>
</dbReference>
<keyword evidence="2" id="KW-0732">Signal</keyword>
<sequence>MAQLSFVNVFIMVVSFSNLATLVACNRPIFNIAHMVNSVKQIDEYLDYGANAIEADVKISTYGSILYFKHGFPCDIGRNCYREASIDNYINAIRERTLPSSTKYNNNLVLFMFDVKLTFVKKRVLLSTGEIFANVILIPLYKNNPTKMKTIISVPNFTQKDFISGVLKQLNAKQPALVKKIGFDISFEKTLTESNEKEQALKQLGVLPGHAWLSSGISNIFGSFYLDELRKQVKHRDDKKYFSKVYAWSLDKKSTAIKYLSINLDGVIANYPDRVNKAIKEINEKRGVGEKLRFMLEALPNIDWSAEEILPVLNLILKRINTTFTKITDKPDLMNFFWPYPLLLHRSENWNVTEVLLKGLYLTISRQGIVTTLPGTKAVVATCMRLVLREQVNESDAENAFSFYPPPSLSFCQLVVKLAARLMFSLKDKYSLKDLCGGTIEFGNDDRTLRVLVHILLPLCIRLGTGSKDQPRASKDDVSYAVSCFLNIIVTPFVDMSVSARRLSSSIMLNDATSPSSPFVKRALSRRSDAAGFSPSIYNAAYLGLKVLIICFPYFLSNDWRTMASVLKEVVMYDAGNEALFEFLEFIILHRSPLFLLLLPIIRTKIPHLKPTNARAGSLKEDLLIRLQSPTDPTPSKEEWMQRFIQDLGVLTGGEQNDMFYCRNPNSPTARADFNSVIDVDSLSDSECAHITQARVSEMRDSHVKNAQTVDVHARDSLEVPERGRKLSSGRKESIDKSIRKTLKKKVSFDKGQSYNTLEEAKEEEPRQKRSLPRQEIAIDVESPISNKKLSDIYPVLASEGQSGIDGQSGQSQDKTRKMGKYGKLTHENTGLDSSQSTEMSSFSGISQESVDENNENACPGADSNLSTKTESYLSEGRMGMTLKVPNLVVKATITEKSDSRICGTNNTVLSSKADSCESESDSPGLLELPQVVNKTMAEKLNSGASNGNDGVLHSSVTNCKVIVDDNEPSNSLNETKFSQDSQDSNETDSSHDGSEIMLLPTDDSKNKNGGSPKILAKNDENTRWSCSELDSSKETSL</sequence>
<reference evidence="4" key="1">
    <citation type="submission" date="2020-04" db="EMBL/GenBank/DDBJ databases">
        <authorList>
            <person name="Alioto T."/>
            <person name="Alioto T."/>
            <person name="Gomez Garrido J."/>
        </authorList>
    </citation>
    <scope>NUCLEOTIDE SEQUENCE</scope>
    <source>
        <strain evidence="4">A484AB</strain>
    </source>
</reference>
<dbReference type="OrthoDB" id="5584001at2759"/>
<dbReference type="PANTHER" id="PTHR31781:SF1">
    <property type="entry name" value="PROTEIN UNC-80 HOMOLOG"/>
    <property type="match status" value="1"/>
</dbReference>
<evidence type="ECO:0000259" key="3">
    <source>
        <dbReference type="Pfam" id="PF20262"/>
    </source>
</evidence>
<dbReference type="Gene3D" id="3.20.20.190">
    <property type="entry name" value="Phosphatidylinositol (PI) phosphodiesterase"/>
    <property type="match status" value="1"/>
</dbReference>
<dbReference type="SUPFAM" id="SSF51695">
    <property type="entry name" value="PLC-like phosphodiesterases"/>
    <property type="match status" value="1"/>
</dbReference>
<feature type="region of interest" description="Disordered" evidence="1">
    <location>
        <begin position="710"/>
        <end position="739"/>
    </location>
</feature>
<feature type="compositionally biased region" description="Basic and acidic residues" evidence="1">
    <location>
        <begin position="712"/>
        <end position="739"/>
    </location>
</feature>
<proteinExistence type="predicted"/>
<feature type="region of interest" description="Disordered" evidence="1">
    <location>
        <begin position="825"/>
        <end position="868"/>
    </location>
</feature>
<organism evidence="4 5">
    <name type="scientific">Paramuricea clavata</name>
    <name type="common">Red gorgonian</name>
    <name type="synonym">Violescent sea-whip</name>
    <dbReference type="NCBI Taxonomy" id="317549"/>
    <lineage>
        <taxon>Eukaryota</taxon>
        <taxon>Metazoa</taxon>
        <taxon>Cnidaria</taxon>
        <taxon>Anthozoa</taxon>
        <taxon>Octocorallia</taxon>
        <taxon>Malacalcyonacea</taxon>
        <taxon>Plexauridae</taxon>
        <taxon>Paramuricea</taxon>
    </lineage>
</organism>
<feature type="region of interest" description="Disordered" evidence="1">
    <location>
        <begin position="757"/>
        <end position="778"/>
    </location>
</feature>
<feature type="region of interest" description="Disordered" evidence="1">
    <location>
        <begin position="800"/>
        <end position="819"/>
    </location>
</feature>
<evidence type="ECO:0000313" key="4">
    <source>
        <dbReference type="EMBL" id="CAB3998478.1"/>
    </source>
</evidence>
<gene>
    <name evidence="4" type="ORF">PACLA_8A067640</name>
</gene>